<evidence type="ECO:0000259" key="2">
    <source>
        <dbReference type="SMART" id="SM00382"/>
    </source>
</evidence>
<dbReference type="SUPFAM" id="SSF52540">
    <property type="entry name" value="P-loop containing nucleoside triphosphate hydrolases"/>
    <property type="match status" value="1"/>
</dbReference>
<organism evidence="3 4">
    <name type="scientific">Exophiala spinifera</name>
    <dbReference type="NCBI Taxonomy" id="91928"/>
    <lineage>
        <taxon>Eukaryota</taxon>
        <taxon>Fungi</taxon>
        <taxon>Dikarya</taxon>
        <taxon>Ascomycota</taxon>
        <taxon>Pezizomycotina</taxon>
        <taxon>Eurotiomycetes</taxon>
        <taxon>Chaetothyriomycetidae</taxon>
        <taxon>Chaetothyriales</taxon>
        <taxon>Herpotrichiellaceae</taxon>
        <taxon>Exophiala</taxon>
    </lineage>
</organism>
<feature type="compositionally biased region" description="Basic and acidic residues" evidence="1">
    <location>
        <begin position="8"/>
        <end position="33"/>
    </location>
</feature>
<dbReference type="HOGENOM" id="CLU_004471_4_7_1"/>
<evidence type="ECO:0000313" key="4">
    <source>
        <dbReference type="Proteomes" id="UP000053328"/>
    </source>
</evidence>
<dbReference type="VEuPathDB" id="FungiDB:PV08_04998"/>
<keyword evidence="4" id="KW-1185">Reference proteome</keyword>
<dbReference type="EMBL" id="KN847494">
    <property type="protein sequence ID" value="KIW17803.1"/>
    <property type="molecule type" value="Genomic_DNA"/>
</dbReference>
<evidence type="ECO:0000313" key="3">
    <source>
        <dbReference type="EMBL" id="KIW17803.1"/>
    </source>
</evidence>
<dbReference type="GeneID" id="27332081"/>
<dbReference type="Gene3D" id="3.40.50.300">
    <property type="entry name" value="P-loop containing nucleotide triphosphate hydrolases"/>
    <property type="match status" value="1"/>
</dbReference>
<dbReference type="InterPro" id="IPR054289">
    <property type="entry name" value="DUF7025"/>
</dbReference>
<dbReference type="Pfam" id="PF22942">
    <property type="entry name" value="DUF7025"/>
    <property type="match status" value="1"/>
</dbReference>
<protein>
    <recommendedName>
        <fullName evidence="2">AAA+ ATPase domain-containing protein</fullName>
    </recommendedName>
</protein>
<dbReference type="PANTHER" id="PTHR46411:SF2">
    <property type="entry name" value="AAA+ ATPASE DOMAIN-CONTAINING PROTEIN"/>
    <property type="match status" value="1"/>
</dbReference>
<dbReference type="RefSeq" id="XP_016238019.1">
    <property type="nucleotide sequence ID" value="XM_016379342.1"/>
</dbReference>
<dbReference type="OrthoDB" id="10042665at2759"/>
<feature type="domain" description="AAA+ ATPase" evidence="2">
    <location>
        <begin position="522"/>
        <end position="648"/>
    </location>
</feature>
<evidence type="ECO:0000256" key="1">
    <source>
        <dbReference type="SAM" id="MobiDB-lite"/>
    </source>
</evidence>
<accession>A0A0D2BFM0</accession>
<dbReference type="InterPro" id="IPR027417">
    <property type="entry name" value="P-loop_NTPase"/>
</dbReference>
<reference evidence="3 4" key="1">
    <citation type="submission" date="2015-01" db="EMBL/GenBank/DDBJ databases">
        <title>The Genome Sequence of Exophiala spinifera CBS89968.</title>
        <authorList>
            <consortium name="The Broad Institute Genomics Platform"/>
            <person name="Cuomo C."/>
            <person name="de Hoog S."/>
            <person name="Gorbushina A."/>
            <person name="Stielow B."/>
            <person name="Teixiera M."/>
            <person name="Abouelleil A."/>
            <person name="Chapman S.B."/>
            <person name="Priest M."/>
            <person name="Young S.K."/>
            <person name="Wortman J."/>
            <person name="Nusbaum C."/>
            <person name="Birren B."/>
        </authorList>
    </citation>
    <scope>NUCLEOTIDE SEQUENCE [LARGE SCALE GENOMIC DNA]</scope>
    <source>
        <strain evidence="3 4">CBS 89968</strain>
    </source>
</reference>
<gene>
    <name evidence="3" type="ORF">PV08_04998</name>
</gene>
<dbReference type="STRING" id="91928.A0A0D2BFM0"/>
<dbReference type="InterPro" id="IPR003959">
    <property type="entry name" value="ATPase_AAA_core"/>
</dbReference>
<dbReference type="PANTHER" id="PTHR46411">
    <property type="entry name" value="FAMILY ATPASE, PUTATIVE-RELATED"/>
    <property type="match status" value="1"/>
</dbReference>
<dbReference type="Proteomes" id="UP000053328">
    <property type="component" value="Unassembled WGS sequence"/>
</dbReference>
<dbReference type="Pfam" id="PF23232">
    <property type="entry name" value="AAA_lid_13"/>
    <property type="match status" value="1"/>
</dbReference>
<dbReference type="GO" id="GO:0005524">
    <property type="term" value="F:ATP binding"/>
    <property type="evidence" value="ECO:0007669"/>
    <property type="project" value="InterPro"/>
</dbReference>
<dbReference type="InterPro" id="IPR056599">
    <property type="entry name" value="AAA_lid_fung"/>
</dbReference>
<dbReference type="AlphaFoldDB" id="A0A0D2BFM0"/>
<dbReference type="Pfam" id="PF00004">
    <property type="entry name" value="AAA"/>
    <property type="match status" value="1"/>
</dbReference>
<dbReference type="SMART" id="SM00382">
    <property type="entry name" value="AAA"/>
    <property type="match status" value="1"/>
</dbReference>
<name>A0A0D2BFM0_9EURO</name>
<sequence length="750" mass="86281">MPVEEEDKERLDRPTISDSDNTRTAEASAHEISHLPNGVGVTQPAKVTIDACVLDELEKCRAELAELKGTNYSTSKEKYRIIHRVPRAETEKFDCWLDHPRWVYGELDKKALQGSLPVSNVENFAQRHPEVSFLVQRTYRVGHGTDNEDDLPTPSSESIYIVSDRLKSVCRKMYKLLPYPVSVLKGEEMVELKAPYLFIYHSRNALDDCAAKLEPRDSREWQPLVRYILEAQKLEYERADYLISQKQISKGYIQYLFKPQDHVVLRQGKVQLGFLSTTWPTSRSIDSHDFKHICRESGVDLSKFFDEKDLKAEDFRKSFGVWNLEAYCFSYLGVFIKKDRTLSVVEPGKGNQSFPISELNVYPLEFAEDDIQALLKKRGEVFWRCRTQQYVSYVSSEETDPATLMSDRYMIDFKTYLRLHHKDYAKPISSNADSELDPALANAEEPPKQPFLLLLPNEIKGYNLRTKSWVDLEVNRITEIKWNETAFDSLVIDTGIKELIRALVTNLVAAEKGTDLIGGKGNGLTMLLHGGPGTGKTFTAESVAEIAHKPLYRVTCGDIGTTPKEIETYLENVLHLGNIWNCVVLLDEADIFLEERSLYDVQRNALVSTFLRVLEYFNGILILTSNRVGRFDEAFRSRIMLALHYKPLTHDQRRQVWRNFFRRLKDLEESKVNLENLMRHVEDLADHVLNGREIRNIITIGRQLAIYRNQVLDFEILESVVDKTSLFDKYLLEVNEGQTGDAIARELGMR</sequence>
<dbReference type="InterPro" id="IPR003593">
    <property type="entry name" value="AAA+_ATPase"/>
</dbReference>
<feature type="region of interest" description="Disordered" evidence="1">
    <location>
        <begin position="1"/>
        <end position="40"/>
    </location>
</feature>
<proteinExistence type="predicted"/>
<dbReference type="GO" id="GO:0016887">
    <property type="term" value="F:ATP hydrolysis activity"/>
    <property type="evidence" value="ECO:0007669"/>
    <property type="project" value="InterPro"/>
</dbReference>